<dbReference type="AlphaFoldDB" id="A0A6G0WTA7"/>
<comment type="caution">
    <text evidence="1">The sequence shown here is derived from an EMBL/GenBank/DDBJ whole genome shotgun (WGS) entry which is preliminary data.</text>
</comment>
<dbReference type="VEuPathDB" id="FungiDB:AeMF1_011711"/>
<protein>
    <recommendedName>
        <fullName evidence="3">PH domain-containing protein</fullName>
    </recommendedName>
</protein>
<organism evidence="1 2">
    <name type="scientific">Aphanomyces euteiches</name>
    <dbReference type="NCBI Taxonomy" id="100861"/>
    <lineage>
        <taxon>Eukaryota</taxon>
        <taxon>Sar</taxon>
        <taxon>Stramenopiles</taxon>
        <taxon>Oomycota</taxon>
        <taxon>Saprolegniomycetes</taxon>
        <taxon>Saprolegniales</taxon>
        <taxon>Verrucalvaceae</taxon>
        <taxon>Aphanomyces</taxon>
    </lineage>
</organism>
<accession>A0A6G0WTA7</accession>
<keyword evidence="2" id="KW-1185">Reference proteome</keyword>
<gene>
    <name evidence="1" type="ORF">Ae201684_012079</name>
</gene>
<evidence type="ECO:0000313" key="1">
    <source>
        <dbReference type="EMBL" id="KAF0730660.1"/>
    </source>
</evidence>
<evidence type="ECO:0000313" key="2">
    <source>
        <dbReference type="Proteomes" id="UP000481153"/>
    </source>
</evidence>
<proteinExistence type="predicted"/>
<sequence length="214" mass="24734">MDAIFEIQVAVHGRQTWHEARFNLTDDNMLLVAVANTHVCSIPLGDASVDILSDHTTYLLRQVDRPIQLLFRSPKNATRDTFMLALRTCLTTAYWSVTRRTCDIDVQWINSPDVWHRRQLVLWGNTISIFDKYTCEEKFNACQCSLEQVTHRGRMFEFRKHDTPIFRFRCPETAKRTAFLIAMHQAINLPPHRVMSDKNTSFERPAATPPVAAS</sequence>
<dbReference type="Proteomes" id="UP000481153">
    <property type="component" value="Unassembled WGS sequence"/>
</dbReference>
<dbReference type="EMBL" id="VJMJ01000153">
    <property type="protein sequence ID" value="KAF0730660.1"/>
    <property type="molecule type" value="Genomic_DNA"/>
</dbReference>
<name>A0A6G0WTA7_9STRA</name>
<evidence type="ECO:0008006" key="3">
    <source>
        <dbReference type="Google" id="ProtNLM"/>
    </source>
</evidence>
<reference evidence="1 2" key="1">
    <citation type="submission" date="2019-07" db="EMBL/GenBank/DDBJ databases">
        <title>Genomics analysis of Aphanomyces spp. identifies a new class of oomycete effector associated with host adaptation.</title>
        <authorList>
            <person name="Gaulin E."/>
        </authorList>
    </citation>
    <scope>NUCLEOTIDE SEQUENCE [LARGE SCALE GENOMIC DNA]</scope>
    <source>
        <strain evidence="1 2">ATCC 201684</strain>
    </source>
</reference>